<reference evidence="2" key="1">
    <citation type="journal article" date="2023" name="Nat. Commun.">
        <title>Diploid and tetraploid genomes of Acorus and the evolution of monocots.</title>
        <authorList>
            <person name="Ma L."/>
            <person name="Liu K.W."/>
            <person name="Li Z."/>
            <person name="Hsiao Y.Y."/>
            <person name="Qi Y."/>
            <person name="Fu T."/>
            <person name="Tang G.D."/>
            <person name="Zhang D."/>
            <person name="Sun W.H."/>
            <person name="Liu D.K."/>
            <person name="Li Y."/>
            <person name="Chen G.Z."/>
            <person name="Liu X.D."/>
            <person name="Liao X.Y."/>
            <person name="Jiang Y.T."/>
            <person name="Yu X."/>
            <person name="Hao Y."/>
            <person name="Huang J."/>
            <person name="Zhao X.W."/>
            <person name="Ke S."/>
            <person name="Chen Y.Y."/>
            <person name="Wu W.L."/>
            <person name="Hsu J.L."/>
            <person name="Lin Y.F."/>
            <person name="Huang M.D."/>
            <person name="Li C.Y."/>
            <person name="Huang L."/>
            <person name="Wang Z.W."/>
            <person name="Zhao X."/>
            <person name="Zhong W.Y."/>
            <person name="Peng D.H."/>
            <person name="Ahmad S."/>
            <person name="Lan S."/>
            <person name="Zhang J.S."/>
            <person name="Tsai W.C."/>
            <person name="Van de Peer Y."/>
            <person name="Liu Z.J."/>
        </authorList>
    </citation>
    <scope>NUCLEOTIDE SEQUENCE</scope>
    <source>
        <strain evidence="2">SCP</strain>
    </source>
</reference>
<keyword evidence="3" id="KW-1185">Reference proteome</keyword>
<dbReference type="InterPro" id="IPR036322">
    <property type="entry name" value="WD40_repeat_dom_sf"/>
</dbReference>
<reference evidence="2" key="2">
    <citation type="submission" date="2023-06" db="EMBL/GenBank/DDBJ databases">
        <authorList>
            <person name="Ma L."/>
            <person name="Liu K.-W."/>
            <person name="Li Z."/>
            <person name="Hsiao Y.-Y."/>
            <person name="Qi Y."/>
            <person name="Fu T."/>
            <person name="Tang G."/>
            <person name="Zhang D."/>
            <person name="Sun W.-H."/>
            <person name="Liu D.-K."/>
            <person name="Li Y."/>
            <person name="Chen G.-Z."/>
            <person name="Liu X.-D."/>
            <person name="Liao X.-Y."/>
            <person name="Jiang Y.-T."/>
            <person name="Yu X."/>
            <person name="Hao Y."/>
            <person name="Huang J."/>
            <person name="Zhao X.-W."/>
            <person name="Ke S."/>
            <person name="Chen Y.-Y."/>
            <person name="Wu W.-L."/>
            <person name="Hsu J.-L."/>
            <person name="Lin Y.-F."/>
            <person name="Huang M.-D."/>
            <person name="Li C.-Y."/>
            <person name="Huang L."/>
            <person name="Wang Z.-W."/>
            <person name="Zhao X."/>
            <person name="Zhong W.-Y."/>
            <person name="Peng D.-H."/>
            <person name="Ahmad S."/>
            <person name="Lan S."/>
            <person name="Zhang J.-S."/>
            <person name="Tsai W.-C."/>
            <person name="Van De Peer Y."/>
            <person name="Liu Z.-J."/>
        </authorList>
    </citation>
    <scope>NUCLEOTIDE SEQUENCE</scope>
    <source>
        <strain evidence="2">SCP</strain>
        <tissue evidence="2">Leaves</tissue>
    </source>
</reference>
<proteinExistence type="predicted"/>
<accession>A0AAV9B732</accession>
<organism evidence="2 3">
    <name type="scientific">Acorus gramineus</name>
    <name type="common">Dwarf sweet flag</name>
    <dbReference type="NCBI Taxonomy" id="55184"/>
    <lineage>
        <taxon>Eukaryota</taxon>
        <taxon>Viridiplantae</taxon>
        <taxon>Streptophyta</taxon>
        <taxon>Embryophyta</taxon>
        <taxon>Tracheophyta</taxon>
        <taxon>Spermatophyta</taxon>
        <taxon>Magnoliopsida</taxon>
        <taxon>Liliopsida</taxon>
        <taxon>Acoraceae</taxon>
        <taxon>Acorus</taxon>
    </lineage>
</organism>
<evidence type="ECO:0000256" key="1">
    <source>
        <dbReference type="PROSITE-ProRule" id="PRU00221"/>
    </source>
</evidence>
<dbReference type="InterPro" id="IPR001680">
    <property type="entry name" value="WD40_rpt"/>
</dbReference>
<protein>
    <submittedName>
        <fullName evidence="2">Uncharacterized protein</fullName>
    </submittedName>
</protein>
<sequence>MTQTTLYSGSSDKTIRVWISNNGFQTHIVLVTKGSIKSLLISGDLLISAHQDHKIRV</sequence>
<evidence type="ECO:0000313" key="3">
    <source>
        <dbReference type="Proteomes" id="UP001179952"/>
    </source>
</evidence>
<dbReference type="PROSITE" id="PS50082">
    <property type="entry name" value="WD_REPEATS_2"/>
    <property type="match status" value="1"/>
</dbReference>
<dbReference type="InterPro" id="IPR015943">
    <property type="entry name" value="WD40/YVTN_repeat-like_dom_sf"/>
</dbReference>
<dbReference type="AlphaFoldDB" id="A0AAV9B732"/>
<dbReference type="SUPFAM" id="SSF50978">
    <property type="entry name" value="WD40 repeat-like"/>
    <property type="match status" value="1"/>
</dbReference>
<dbReference type="EMBL" id="JAUJYN010000004">
    <property type="protein sequence ID" value="KAK1272489.1"/>
    <property type="molecule type" value="Genomic_DNA"/>
</dbReference>
<feature type="repeat" description="WD" evidence="1">
    <location>
        <begin position="1"/>
        <end position="18"/>
    </location>
</feature>
<gene>
    <name evidence="2" type="ORF">QJS04_geneDACA015184</name>
</gene>
<name>A0AAV9B732_ACOGR</name>
<dbReference type="Gene3D" id="2.130.10.10">
    <property type="entry name" value="YVTN repeat-like/Quinoprotein amine dehydrogenase"/>
    <property type="match status" value="1"/>
</dbReference>
<evidence type="ECO:0000313" key="2">
    <source>
        <dbReference type="EMBL" id="KAK1272489.1"/>
    </source>
</evidence>
<keyword evidence="1" id="KW-0853">WD repeat</keyword>
<dbReference type="Proteomes" id="UP001179952">
    <property type="component" value="Unassembled WGS sequence"/>
</dbReference>
<comment type="caution">
    <text evidence="2">The sequence shown here is derived from an EMBL/GenBank/DDBJ whole genome shotgun (WGS) entry which is preliminary data.</text>
</comment>